<accession>A0AAQ1GKT2</accession>
<evidence type="ECO:0000259" key="1">
    <source>
        <dbReference type="Pfam" id="PF00535"/>
    </source>
</evidence>
<dbReference type="AlphaFoldDB" id="A0AAQ1GKT2"/>
<sequence>MQAIDLIVVLYRRHPQDAETLMTLSQIDFAALGIDAEVHIWDNAREQPAPPPADFLRMPWRYCSSAANEPLSKVYNTLVRASSRPYVTIFDQDSRVDARFFRELIEAIETREADVYAPRIMHGDKTISPGCLKWIKGASLPGVTGKAMLPRNFTAMMSGMCMSRALLARLGPRPFDERLRLYGVDTRFCRDLSRLGARAWITGAQLGHDSALRSTTDPAAILQRQIWLWQSWLRVFDRNPLEMLAIRGYVLWKAWRVASAVRARSRFFHVVAEVFR</sequence>
<reference evidence="2 3" key="1">
    <citation type="submission" date="2016-10" db="EMBL/GenBank/DDBJ databases">
        <authorList>
            <person name="Varghese N."/>
            <person name="Submissions S."/>
        </authorList>
    </citation>
    <scope>NUCLEOTIDE SEQUENCE [LARGE SCALE GENOMIC DNA]</scope>
    <source>
        <strain evidence="2 3">LMG 22274</strain>
    </source>
</reference>
<dbReference type="EMBL" id="FNZM01000018">
    <property type="protein sequence ID" value="SEK09707.1"/>
    <property type="molecule type" value="Genomic_DNA"/>
</dbReference>
<dbReference type="Proteomes" id="UP000183529">
    <property type="component" value="Unassembled WGS sequence"/>
</dbReference>
<dbReference type="InterPro" id="IPR001173">
    <property type="entry name" value="Glyco_trans_2-like"/>
</dbReference>
<dbReference type="Pfam" id="PF00535">
    <property type="entry name" value="Glycos_transf_2"/>
    <property type="match status" value="1"/>
</dbReference>
<evidence type="ECO:0000313" key="2">
    <source>
        <dbReference type="EMBL" id="SEK09707.1"/>
    </source>
</evidence>
<feature type="domain" description="Glycosyltransferase 2-like" evidence="1">
    <location>
        <begin position="35"/>
        <end position="160"/>
    </location>
</feature>
<comment type="caution">
    <text evidence="2">The sequence shown here is derived from an EMBL/GenBank/DDBJ whole genome shotgun (WGS) entry which is preliminary data.</text>
</comment>
<dbReference type="Gene3D" id="3.90.550.10">
    <property type="entry name" value="Spore Coat Polysaccharide Biosynthesis Protein SpsA, Chain A"/>
    <property type="match status" value="1"/>
</dbReference>
<proteinExistence type="predicted"/>
<organism evidence="2 3">
    <name type="scientific">Paraburkholderia tropica</name>
    <dbReference type="NCBI Taxonomy" id="92647"/>
    <lineage>
        <taxon>Bacteria</taxon>
        <taxon>Pseudomonadati</taxon>
        <taxon>Pseudomonadota</taxon>
        <taxon>Betaproteobacteria</taxon>
        <taxon>Burkholderiales</taxon>
        <taxon>Burkholderiaceae</taxon>
        <taxon>Paraburkholderia</taxon>
    </lineage>
</organism>
<dbReference type="SUPFAM" id="SSF53448">
    <property type="entry name" value="Nucleotide-diphospho-sugar transferases"/>
    <property type="match status" value="1"/>
</dbReference>
<dbReference type="InterPro" id="IPR029044">
    <property type="entry name" value="Nucleotide-diphossugar_trans"/>
</dbReference>
<dbReference type="RefSeq" id="WP_074986534.1">
    <property type="nucleotide sequence ID" value="NZ_CADFGN010000004.1"/>
</dbReference>
<protein>
    <submittedName>
        <fullName evidence="2">Glycosyltransferase, GT2 family</fullName>
    </submittedName>
</protein>
<name>A0AAQ1GKT2_9BURK</name>
<gene>
    <name evidence="2" type="ORF">SAMN05216550_11843</name>
</gene>
<evidence type="ECO:0000313" key="3">
    <source>
        <dbReference type="Proteomes" id="UP000183529"/>
    </source>
</evidence>